<sequence length="264" mass="28264">MATAVAEVFVELVALISEADLEAAASTALVDDAGEELIAGGAGLLTGTTAEGEIILEPIFEEAGSAATTTDLVGSADLANLSKGQLHALWQDAKTFARWTGREIMKGALFQVGLEAVVALIAKNPSPGPDTSDLVQAIGAVGASLKILKEVSTEWRRWCIKNFSKREEFGQVRAEDNLILRFEIFRNKLGDVSSYMQKTLAPLLAQVNKNTDSANIGGLKGAMRTYADMILAVSKGIKEKEALMMHAGLKDHHDELQKARDVLN</sequence>
<keyword evidence="2" id="KW-1185">Reference proteome</keyword>
<dbReference type="HOGENOM" id="CLU_093223_0_0_1"/>
<name>R7Z2V7_CONA1</name>
<reference evidence="2" key="1">
    <citation type="submission" date="2012-06" db="EMBL/GenBank/DDBJ databases">
        <title>The genome sequence of Coniosporium apollinis CBS 100218.</title>
        <authorList>
            <consortium name="The Broad Institute Genome Sequencing Platform"/>
            <person name="Cuomo C."/>
            <person name="Gorbushina A."/>
            <person name="Noack S."/>
            <person name="Walker B."/>
            <person name="Young S.K."/>
            <person name="Zeng Q."/>
            <person name="Gargeya S."/>
            <person name="Fitzgerald M."/>
            <person name="Haas B."/>
            <person name="Abouelleil A."/>
            <person name="Alvarado L."/>
            <person name="Arachchi H.M."/>
            <person name="Berlin A.M."/>
            <person name="Chapman S.B."/>
            <person name="Goldberg J."/>
            <person name="Griggs A."/>
            <person name="Gujja S."/>
            <person name="Hansen M."/>
            <person name="Howarth C."/>
            <person name="Imamovic A."/>
            <person name="Larimer J."/>
            <person name="McCowan C."/>
            <person name="Montmayeur A."/>
            <person name="Murphy C."/>
            <person name="Neiman D."/>
            <person name="Pearson M."/>
            <person name="Priest M."/>
            <person name="Roberts A."/>
            <person name="Saif S."/>
            <person name="Shea T."/>
            <person name="Sisk P."/>
            <person name="Sykes S."/>
            <person name="Wortman J."/>
            <person name="Nusbaum C."/>
            <person name="Birren B."/>
        </authorList>
    </citation>
    <scope>NUCLEOTIDE SEQUENCE [LARGE SCALE GENOMIC DNA]</scope>
    <source>
        <strain evidence="2">CBS 100218</strain>
    </source>
</reference>
<protein>
    <submittedName>
        <fullName evidence="1">Uncharacterized protein</fullName>
    </submittedName>
</protein>
<organism evidence="1 2">
    <name type="scientific">Coniosporium apollinis (strain CBS 100218)</name>
    <name type="common">Rock-inhabiting black yeast</name>
    <dbReference type="NCBI Taxonomy" id="1168221"/>
    <lineage>
        <taxon>Eukaryota</taxon>
        <taxon>Fungi</taxon>
        <taxon>Dikarya</taxon>
        <taxon>Ascomycota</taxon>
        <taxon>Pezizomycotina</taxon>
        <taxon>Dothideomycetes</taxon>
        <taxon>Dothideomycetes incertae sedis</taxon>
        <taxon>Coniosporium</taxon>
    </lineage>
</organism>
<proteinExistence type="predicted"/>
<dbReference type="OrthoDB" id="5367985at2759"/>
<dbReference type="EMBL" id="JH767596">
    <property type="protein sequence ID" value="EON68428.1"/>
    <property type="molecule type" value="Genomic_DNA"/>
</dbReference>
<accession>R7Z2V7</accession>
<dbReference type="AlphaFoldDB" id="R7Z2V7"/>
<evidence type="ECO:0000313" key="2">
    <source>
        <dbReference type="Proteomes" id="UP000016924"/>
    </source>
</evidence>
<evidence type="ECO:0000313" key="1">
    <source>
        <dbReference type="EMBL" id="EON68428.1"/>
    </source>
</evidence>
<dbReference type="GeneID" id="19905063"/>
<gene>
    <name evidence="1" type="ORF">W97_07752</name>
</gene>
<dbReference type="Proteomes" id="UP000016924">
    <property type="component" value="Unassembled WGS sequence"/>
</dbReference>
<dbReference type="RefSeq" id="XP_007783745.1">
    <property type="nucleotide sequence ID" value="XM_007785555.1"/>
</dbReference>